<dbReference type="AlphaFoldDB" id="A0A8H6YY54"/>
<dbReference type="InterPro" id="IPR019734">
    <property type="entry name" value="TPR_rpt"/>
</dbReference>
<name>A0A8H6YY54_9AGAR</name>
<dbReference type="SUPFAM" id="SSF52540">
    <property type="entry name" value="P-loop containing nucleoside triphosphate hydrolases"/>
    <property type="match status" value="1"/>
</dbReference>
<dbReference type="Gene3D" id="3.40.50.300">
    <property type="entry name" value="P-loop containing nucleotide triphosphate hydrolases"/>
    <property type="match status" value="1"/>
</dbReference>
<organism evidence="1 2">
    <name type="scientific">Mycena sanguinolenta</name>
    <dbReference type="NCBI Taxonomy" id="230812"/>
    <lineage>
        <taxon>Eukaryota</taxon>
        <taxon>Fungi</taxon>
        <taxon>Dikarya</taxon>
        <taxon>Basidiomycota</taxon>
        <taxon>Agaricomycotina</taxon>
        <taxon>Agaricomycetes</taxon>
        <taxon>Agaricomycetidae</taxon>
        <taxon>Agaricales</taxon>
        <taxon>Marasmiineae</taxon>
        <taxon>Mycenaceae</taxon>
        <taxon>Mycena</taxon>
    </lineage>
</organism>
<dbReference type="InterPro" id="IPR027417">
    <property type="entry name" value="P-loop_NTPase"/>
</dbReference>
<dbReference type="PANTHER" id="PTHR46082">
    <property type="entry name" value="ATP/GTP-BINDING PROTEIN-RELATED"/>
    <property type="match status" value="1"/>
</dbReference>
<keyword evidence="2" id="KW-1185">Reference proteome</keyword>
<dbReference type="Pfam" id="PF13374">
    <property type="entry name" value="TPR_10"/>
    <property type="match status" value="2"/>
</dbReference>
<comment type="caution">
    <text evidence="1">The sequence shown here is derived from an EMBL/GenBank/DDBJ whole genome shotgun (WGS) entry which is preliminary data.</text>
</comment>
<dbReference type="OrthoDB" id="20872at2759"/>
<protein>
    <submittedName>
        <fullName evidence="1">FabD/lysophospholipase-like protein</fullName>
    </submittedName>
</protein>
<dbReference type="SUPFAM" id="SSF48452">
    <property type="entry name" value="TPR-like"/>
    <property type="match status" value="3"/>
</dbReference>
<gene>
    <name evidence="1" type="ORF">MSAN_00944500</name>
</gene>
<evidence type="ECO:0000313" key="1">
    <source>
        <dbReference type="EMBL" id="KAF7366859.1"/>
    </source>
</evidence>
<dbReference type="InterPro" id="IPR011990">
    <property type="entry name" value="TPR-like_helical_dom_sf"/>
</dbReference>
<dbReference type="Pfam" id="PF13424">
    <property type="entry name" value="TPR_12"/>
    <property type="match status" value="2"/>
</dbReference>
<accession>A0A8H6YY54</accession>
<dbReference type="SMART" id="SM00028">
    <property type="entry name" value="TPR"/>
    <property type="match status" value="4"/>
</dbReference>
<reference evidence="1" key="1">
    <citation type="submission" date="2020-05" db="EMBL/GenBank/DDBJ databases">
        <title>Mycena genomes resolve the evolution of fungal bioluminescence.</title>
        <authorList>
            <person name="Tsai I.J."/>
        </authorList>
    </citation>
    <scope>NUCLEOTIDE SEQUENCE</scope>
    <source>
        <strain evidence="1">160909Yilan</strain>
    </source>
</reference>
<sequence>MRAAQPKQSLISISLVVKEVPVAKEVSREAVEVPAKSPDVVEGSRLVNHCPPASRIFHGHQTILGIMHKFFAQDTQNQKIYVLYGLGGAGKTQIALKFTEESTCFTDRLLLDASTTETIQNGLRNIATAKDAGTTSQDALTWLASKRENWLLFFDNADDPEINLNHFFPKCNHGNIVVTSRNPNLRGYGAHSQVSDMEESDAVTLLLKSGQQEMSVLNQLLAKDIVKALWYLPLAIVQAGAFILETGTLGTYLDLFLQNRTELLKKKSSQQHDDYAWAVYTTWEMSFSKLSFFAAMFLQLCAFLHWDNISEDIFSRAANYVMQLPQQPQYEQWWTEKLKSQFQRLLFPNKQSQALKDATTMSKEFLLHFLEVTGQWDTLSFLKVTLEIRAYSLLNFHPERKTFSIHPLVHSWTRTTLEDAESYHSCMDNILGMSIKEIQGHDMDFASLRLVSHVDSLLGVFTSNFRIQYAVVYFHARRYAEAKELEMIEMENCRELYGQDDSNTLTAMNNLADTYHKLGQFEEAEKLQVDVLGKRRMFLGVNNLDTVAAMNNLALTYGKLGRFKDAEKLAVMVLEKRRKLLGDDHPETLDAMYNLALAYHNLEQFEAARKLGVVVLEKRRRLLGDDHPETIYAMHSLANRYYYLGRFEEAKKLEIVVLEKRKKLFGEDHSDTLRAMNNLGYTYYHMGHLVEAEALQVIALEKRRVLFGDNHPKTQRVMRNLIKTYHGLGKQAEAAELEKLLEYRVKDVLEEEG</sequence>
<dbReference type="Gene3D" id="1.25.40.10">
    <property type="entry name" value="Tetratricopeptide repeat domain"/>
    <property type="match status" value="2"/>
</dbReference>
<dbReference type="EMBL" id="JACAZH010000006">
    <property type="protein sequence ID" value="KAF7366859.1"/>
    <property type="molecule type" value="Genomic_DNA"/>
</dbReference>
<proteinExistence type="predicted"/>
<dbReference type="Proteomes" id="UP000623467">
    <property type="component" value="Unassembled WGS sequence"/>
</dbReference>
<evidence type="ECO:0000313" key="2">
    <source>
        <dbReference type="Proteomes" id="UP000623467"/>
    </source>
</evidence>
<dbReference type="InterPro" id="IPR053137">
    <property type="entry name" value="NLR-like"/>
</dbReference>
<dbReference type="PANTHER" id="PTHR46082:SF11">
    <property type="entry name" value="AAA+ ATPASE DOMAIN-CONTAINING PROTEIN-RELATED"/>
    <property type="match status" value="1"/>
</dbReference>